<dbReference type="AlphaFoldDB" id="D6SMZ9"/>
<keyword evidence="2" id="KW-1185">Reference proteome</keyword>
<accession>D6SMZ9</accession>
<dbReference type="Proteomes" id="UP000005496">
    <property type="component" value="Unassembled WGS sequence"/>
</dbReference>
<dbReference type="EMBL" id="ACJN02000001">
    <property type="protein sequence ID" value="EFI36060.1"/>
    <property type="molecule type" value="Genomic_DNA"/>
</dbReference>
<proteinExistence type="predicted"/>
<name>D6SMZ9_9BACT</name>
<reference evidence="1" key="1">
    <citation type="submission" date="2010-05" db="EMBL/GenBank/DDBJ databases">
        <title>The draft genome of Desulfonatronospira thiodismutans ASO3-1.</title>
        <authorList>
            <consortium name="US DOE Joint Genome Institute (JGI-PGF)"/>
            <person name="Lucas S."/>
            <person name="Copeland A."/>
            <person name="Lapidus A."/>
            <person name="Cheng J.-F."/>
            <person name="Bruce D."/>
            <person name="Goodwin L."/>
            <person name="Pitluck S."/>
            <person name="Chertkov O."/>
            <person name="Brettin T."/>
            <person name="Detter J.C."/>
            <person name="Han C."/>
            <person name="Land M.L."/>
            <person name="Hauser L."/>
            <person name="Kyrpides N."/>
            <person name="Mikhailova N."/>
            <person name="Muyzer G."/>
            <person name="Woyke T."/>
        </authorList>
    </citation>
    <scope>NUCLEOTIDE SEQUENCE [LARGE SCALE GENOMIC DNA]</scope>
    <source>
        <strain evidence="1">ASO3-1</strain>
    </source>
</reference>
<comment type="caution">
    <text evidence="1">The sequence shown here is derived from an EMBL/GenBank/DDBJ whole genome shotgun (WGS) entry which is preliminary data.</text>
</comment>
<evidence type="ECO:0000313" key="2">
    <source>
        <dbReference type="Proteomes" id="UP000005496"/>
    </source>
</evidence>
<evidence type="ECO:0000313" key="1">
    <source>
        <dbReference type="EMBL" id="EFI36060.1"/>
    </source>
</evidence>
<dbReference type="RefSeq" id="WP_008869188.1">
    <property type="nucleotide sequence ID" value="NZ_ACJN02000001.1"/>
</dbReference>
<protein>
    <submittedName>
        <fullName evidence="1">Uncharacterized protein</fullName>
    </submittedName>
</protein>
<sequence length="223" mass="26486">MLSEKQKNKIYNRNFQTFHSGKKLRTKHKMFRDEILEYLKINKDKIIESTPLPSTDIGKDEEQSQFEIDLYNQMRKYIDDYVESTLQPEYEKEVREYLKAKERLLNGLDNLMEKIKNNEFSWYDGENVEWGGAGVIITSDCQRPARENDIFICVNYPNLIVGVFDQVKELGAGYIDFENKYVIYGFLAKSAQRQINKYENTLQEYNTIIFNMVKEMKEFIEEG</sequence>
<organism evidence="1 2">
    <name type="scientific">Desulfonatronospira thiodismutans ASO3-1</name>
    <dbReference type="NCBI Taxonomy" id="555779"/>
    <lineage>
        <taxon>Bacteria</taxon>
        <taxon>Pseudomonadati</taxon>
        <taxon>Thermodesulfobacteriota</taxon>
        <taxon>Desulfovibrionia</taxon>
        <taxon>Desulfovibrionales</taxon>
        <taxon>Desulfonatronovibrionaceae</taxon>
        <taxon>Desulfonatronospira</taxon>
    </lineage>
</organism>
<gene>
    <name evidence="1" type="ORF">Dthio_PD3504</name>
</gene>